<sequence>MLVTMKEILDHANTENYGVAAPNFFCEVDARAALEAAEDLNAPIILDISYKNSMDIIFTGSYVLRLAEQAKVPVALNLDHGQNLTHAVTAIRAGFTSMMIDRSMLDFEENVRQVKKLVEIAHSVDMSVEAELGHVGKGERYQSKDCGKLTDPEDAKRFVEQTGVDCLAVSIGTAHGSYQGEPRIDFERLSRIKERVAVPLVIHGASGTGRDKLAEACRLGINKVNINNDLLQAAYEEIIAHDMSGNGAYGLWKHLKNGYKQRLMEYIQLFGGAGKAWQSNQHGLIRKEISLVE</sequence>
<dbReference type="GO" id="GO:0005975">
    <property type="term" value="P:carbohydrate metabolic process"/>
    <property type="evidence" value="ECO:0007669"/>
    <property type="project" value="InterPro"/>
</dbReference>
<evidence type="ECO:0000313" key="3">
    <source>
        <dbReference type="EMBL" id="MBU9734991.1"/>
    </source>
</evidence>
<dbReference type="Pfam" id="PF01116">
    <property type="entry name" value="F_bP_aldolase"/>
    <property type="match status" value="1"/>
</dbReference>
<dbReference type="CDD" id="cd00947">
    <property type="entry name" value="TBP_aldolase_IIB"/>
    <property type="match status" value="1"/>
</dbReference>
<name>A0A949K1X0_9FIRM</name>
<dbReference type="RefSeq" id="WP_238720223.1">
    <property type="nucleotide sequence ID" value="NZ_JAHQCW010000001.1"/>
</dbReference>
<feature type="binding site" evidence="2">
    <location>
        <position position="175"/>
    </location>
    <ligand>
        <name>Zn(2+)</name>
        <dbReference type="ChEBI" id="CHEBI:29105"/>
        <label>1</label>
        <note>catalytic</note>
    </ligand>
</feature>
<dbReference type="SUPFAM" id="SSF51569">
    <property type="entry name" value="Aldolase"/>
    <property type="match status" value="1"/>
</dbReference>
<organism evidence="3 4">
    <name type="scientific">Diplocloster agilis</name>
    <dbReference type="NCBI Taxonomy" id="2850323"/>
    <lineage>
        <taxon>Bacteria</taxon>
        <taxon>Bacillati</taxon>
        <taxon>Bacillota</taxon>
        <taxon>Clostridia</taxon>
        <taxon>Lachnospirales</taxon>
        <taxon>Lachnospiraceae</taxon>
        <taxon>Diplocloster</taxon>
    </lineage>
</organism>
<dbReference type="NCBIfam" id="TIGR00167">
    <property type="entry name" value="cbbA"/>
    <property type="match status" value="1"/>
</dbReference>
<feature type="active site" description="Proton donor" evidence="1">
    <location>
        <position position="79"/>
    </location>
</feature>
<evidence type="ECO:0000313" key="4">
    <source>
        <dbReference type="Proteomes" id="UP000712157"/>
    </source>
</evidence>
<evidence type="ECO:0000256" key="1">
    <source>
        <dbReference type="PIRSR" id="PIRSR001359-1"/>
    </source>
</evidence>
<dbReference type="PANTHER" id="PTHR30304:SF0">
    <property type="entry name" value="D-TAGATOSE-1,6-BISPHOSPHATE ALDOLASE SUBUNIT GATY-RELATED"/>
    <property type="match status" value="1"/>
</dbReference>
<feature type="binding site" evidence="2">
    <location>
        <position position="131"/>
    </location>
    <ligand>
        <name>Zn(2+)</name>
        <dbReference type="ChEBI" id="CHEBI:29105"/>
        <label>2</label>
    </ligand>
</feature>
<dbReference type="InterPro" id="IPR013785">
    <property type="entry name" value="Aldolase_TIM"/>
</dbReference>
<dbReference type="GO" id="GO:0008270">
    <property type="term" value="F:zinc ion binding"/>
    <property type="evidence" value="ECO:0007669"/>
    <property type="project" value="InterPro"/>
</dbReference>
<comment type="caution">
    <text evidence="3">The sequence shown here is derived from an EMBL/GenBank/DDBJ whole genome shotgun (WGS) entry which is preliminary data.</text>
</comment>
<reference evidence="3" key="1">
    <citation type="submission" date="2021-06" db="EMBL/GenBank/DDBJ databases">
        <title>Description of novel taxa of the family Lachnospiraceae.</title>
        <authorList>
            <person name="Chaplin A.V."/>
            <person name="Sokolova S.R."/>
            <person name="Pikina A.P."/>
            <person name="Korzhanova M."/>
            <person name="Belova V."/>
            <person name="Korostin D."/>
            <person name="Efimov B.A."/>
        </authorList>
    </citation>
    <scope>NUCLEOTIDE SEQUENCE</scope>
    <source>
        <strain evidence="3">ASD5720</strain>
    </source>
</reference>
<dbReference type="InterPro" id="IPR050246">
    <property type="entry name" value="Class_II_FBP_aldolase"/>
</dbReference>
<dbReference type="AlphaFoldDB" id="A0A949K1X0"/>
<dbReference type="Gene3D" id="3.20.20.70">
    <property type="entry name" value="Aldolase class I"/>
    <property type="match status" value="1"/>
</dbReference>
<dbReference type="InterPro" id="IPR000771">
    <property type="entry name" value="FBA_II"/>
</dbReference>
<gene>
    <name evidence="3" type="ORF">KTH89_00485</name>
</gene>
<keyword evidence="2" id="KW-0479">Metal-binding</keyword>
<comment type="cofactor">
    <cofactor evidence="2">
        <name>Zn(2+)</name>
        <dbReference type="ChEBI" id="CHEBI:29105"/>
    </cofactor>
    <text evidence="2">Binds 2 Zn(2+) ions per subunit. One is catalytic and the other provides a structural contribution.</text>
</comment>
<dbReference type="EMBL" id="JAHQCW010000001">
    <property type="protein sequence ID" value="MBU9734991.1"/>
    <property type="molecule type" value="Genomic_DNA"/>
</dbReference>
<evidence type="ECO:0000256" key="2">
    <source>
        <dbReference type="PIRSR" id="PIRSR001359-3"/>
    </source>
</evidence>
<proteinExistence type="predicted"/>
<dbReference type="PIRSF" id="PIRSF001359">
    <property type="entry name" value="F_bP_aldolase_II"/>
    <property type="match status" value="1"/>
</dbReference>
<keyword evidence="2" id="KW-0862">Zinc</keyword>
<feature type="binding site" evidence="2">
    <location>
        <position position="80"/>
    </location>
    <ligand>
        <name>Zn(2+)</name>
        <dbReference type="ChEBI" id="CHEBI:29105"/>
        <label>1</label>
        <note>catalytic</note>
    </ligand>
</feature>
<protein>
    <submittedName>
        <fullName evidence="3">Class II fructose-bisphosphate aldolase</fullName>
    </submittedName>
</protein>
<feature type="binding site" evidence="2">
    <location>
        <position position="203"/>
    </location>
    <ligand>
        <name>Zn(2+)</name>
        <dbReference type="ChEBI" id="CHEBI:29105"/>
        <label>1</label>
        <note>catalytic</note>
    </ligand>
</feature>
<accession>A0A949K1X0</accession>
<dbReference type="PANTHER" id="PTHR30304">
    <property type="entry name" value="D-TAGATOSE-1,6-BISPHOSPHATE ALDOLASE"/>
    <property type="match status" value="1"/>
</dbReference>
<feature type="binding site" evidence="2">
    <location>
        <position position="101"/>
    </location>
    <ligand>
        <name>Zn(2+)</name>
        <dbReference type="ChEBI" id="CHEBI:29105"/>
        <label>2</label>
    </ligand>
</feature>
<keyword evidence="4" id="KW-1185">Reference proteome</keyword>
<dbReference type="GO" id="GO:0016832">
    <property type="term" value="F:aldehyde-lyase activity"/>
    <property type="evidence" value="ECO:0007669"/>
    <property type="project" value="InterPro"/>
</dbReference>
<dbReference type="Proteomes" id="UP000712157">
    <property type="component" value="Unassembled WGS sequence"/>
</dbReference>